<evidence type="ECO:0000313" key="1">
    <source>
        <dbReference type="EMBL" id="ABW26206.1"/>
    </source>
</evidence>
<reference evidence="1 2" key="1">
    <citation type="journal article" date="2008" name="Proc. Natl. Acad. Sci. U.S.A.">
        <title>Niche adaptation and genome expansion in the chlorophyll d-producing cyanobacterium Acaryochloris marina.</title>
        <authorList>
            <person name="Swingley W.D."/>
            <person name="Chen M."/>
            <person name="Cheung P.C."/>
            <person name="Conrad A.L."/>
            <person name="Dejesa L.C."/>
            <person name="Hao J."/>
            <person name="Honchak B.M."/>
            <person name="Karbach L.E."/>
            <person name="Kurdoglu A."/>
            <person name="Lahiri S."/>
            <person name="Mastrian S.D."/>
            <person name="Miyashita H."/>
            <person name="Page L."/>
            <person name="Ramakrishna P."/>
            <person name="Satoh S."/>
            <person name="Sattley W.M."/>
            <person name="Shimada Y."/>
            <person name="Taylor H.L."/>
            <person name="Tomo T."/>
            <person name="Tsuchiya T."/>
            <person name="Wang Z.T."/>
            <person name="Raymond J."/>
            <person name="Mimuro M."/>
            <person name="Blankenship R.E."/>
            <person name="Touchman J.W."/>
        </authorList>
    </citation>
    <scope>NUCLEOTIDE SEQUENCE [LARGE SCALE GENOMIC DNA]</scope>
    <source>
        <strain evidence="2">MBIC 11017</strain>
    </source>
</reference>
<dbReference type="KEGG" id="amr:AM1_1169"/>
<protein>
    <submittedName>
        <fullName evidence="1">Uncharacterized protein</fullName>
    </submittedName>
</protein>
<accession>B0C2Z0</accession>
<keyword evidence="2" id="KW-1185">Reference proteome</keyword>
<proteinExistence type="predicted"/>
<name>B0C2Z0_ACAM1</name>
<gene>
    <name evidence="1" type="ordered locus">AM1_1169</name>
</gene>
<dbReference type="AlphaFoldDB" id="B0C2Z0"/>
<dbReference type="EMBL" id="CP000828">
    <property type="protein sequence ID" value="ABW26206.1"/>
    <property type="molecule type" value="Genomic_DNA"/>
</dbReference>
<dbReference type="Proteomes" id="UP000000268">
    <property type="component" value="Chromosome"/>
</dbReference>
<evidence type="ECO:0000313" key="2">
    <source>
        <dbReference type="Proteomes" id="UP000000268"/>
    </source>
</evidence>
<organism evidence="1 2">
    <name type="scientific">Acaryochloris marina (strain MBIC 11017)</name>
    <dbReference type="NCBI Taxonomy" id="329726"/>
    <lineage>
        <taxon>Bacteria</taxon>
        <taxon>Bacillati</taxon>
        <taxon>Cyanobacteriota</taxon>
        <taxon>Cyanophyceae</taxon>
        <taxon>Acaryochloridales</taxon>
        <taxon>Acaryochloridaceae</taxon>
        <taxon>Acaryochloris</taxon>
    </lineage>
</organism>
<sequence>MTNLDQETERIKIYDADQPSVHHEYSTPTIANLRYFIIWLVEKIS</sequence>
<dbReference type="HOGENOM" id="CLU_3194722_0_0_3"/>
<dbReference type="STRING" id="329726.AM1_1169"/>